<keyword evidence="1 2" id="KW-0732">Signal</keyword>
<dbReference type="Proteomes" id="UP000759529">
    <property type="component" value="Unassembled WGS sequence"/>
</dbReference>
<dbReference type="RefSeq" id="WP_204158785.1">
    <property type="nucleotide sequence ID" value="NZ_JACSOD020000509.1"/>
</dbReference>
<keyword evidence="5" id="KW-1185">Reference proteome</keyword>
<dbReference type="Pfam" id="PF18962">
    <property type="entry name" value="Por_Secre_tail"/>
    <property type="match status" value="1"/>
</dbReference>
<evidence type="ECO:0000313" key="4">
    <source>
        <dbReference type="EMBL" id="MBM6501024.1"/>
    </source>
</evidence>
<sequence length="162" mass="17970">MKTLLLFLIIGTSSFSYCQSNIVASGGIGISNNGATISYSVGQIDYIEINGVDGSLNFGNQQPLEIFELSIENPVSNINLLLYPNPTTRFVTLQFDEKNFENFYFSLYDITGKQVEKQSINANITTISLDNQAASTYFLSVYSDSNTLLKSYKIIKKTRSAL</sequence>
<organism evidence="4 5">
    <name type="scientific">Flavobacterium macrobrachii</name>
    <dbReference type="NCBI Taxonomy" id="591204"/>
    <lineage>
        <taxon>Bacteria</taxon>
        <taxon>Pseudomonadati</taxon>
        <taxon>Bacteroidota</taxon>
        <taxon>Flavobacteriia</taxon>
        <taxon>Flavobacteriales</taxon>
        <taxon>Flavobacteriaceae</taxon>
        <taxon>Flavobacterium</taxon>
    </lineage>
</organism>
<name>A0ABS2D1G2_9FLAO</name>
<comment type="caution">
    <text evidence="4">The sequence shown here is derived from an EMBL/GenBank/DDBJ whole genome shotgun (WGS) entry which is preliminary data.</text>
</comment>
<accession>A0ABS2D1G2</accession>
<evidence type="ECO:0000313" key="5">
    <source>
        <dbReference type="Proteomes" id="UP000759529"/>
    </source>
</evidence>
<reference evidence="4 5" key="1">
    <citation type="submission" date="2021-02" db="EMBL/GenBank/DDBJ databases">
        <authorList>
            <person name="Jung H.S."/>
            <person name="Chun B.H."/>
            <person name="Jeon C.O."/>
        </authorList>
    </citation>
    <scope>NUCLEOTIDE SEQUENCE [LARGE SCALE GENOMIC DNA]</scope>
    <source>
        <strain evidence="4 5">LMG 25203</strain>
    </source>
</reference>
<protein>
    <submittedName>
        <fullName evidence="4">T9SS type A sorting domain-containing protein</fullName>
    </submittedName>
</protein>
<dbReference type="NCBIfam" id="TIGR04183">
    <property type="entry name" value="Por_Secre_tail"/>
    <property type="match status" value="1"/>
</dbReference>
<dbReference type="InterPro" id="IPR026444">
    <property type="entry name" value="Secre_tail"/>
</dbReference>
<dbReference type="Gene3D" id="2.60.120.380">
    <property type="match status" value="1"/>
</dbReference>
<feature type="domain" description="Secretion system C-terminal sorting" evidence="3">
    <location>
        <begin position="82"/>
        <end position="150"/>
    </location>
</feature>
<feature type="chain" id="PRO_5046188168" evidence="2">
    <location>
        <begin position="19"/>
        <end position="162"/>
    </location>
</feature>
<evidence type="ECO:0000256" key="1">
    <source>
        <dbReference type="ARBA" id="ARBA00022729"/>
    </source>
</evidence>
<gene>
    <name evidence="4" type="ORF">H9X54_017160</name>
</gene>
<proteinExistence type="predicted"/>
<evidence type="ECO:0000259" key="3">
    <source>
        <dbReference type="Pfam" id="PF18962"/>
    </source>
</evidence>
<dbReference type="EMBL" id="JACSOD020000509">
    <property type="protein sequence ID" value="MBM6501024.1"/>
    <property type="molecule type" value="Genomic_DNA"/>
</dbReference>
<evidence type="ECO:0000256" key="2">
    <source>
        <dbReference type="SAM" id="SignalP"/>
    </source>
</evidence>
<feature type="signal peptide" evidence="2">
    <location>
        <begin position="1"/>
        <end position="18"/>
    </location>
</feature>